<dbReference type="EMBL" id="BLIV01000014">
    <property type="protein sequence ID" value="GFE52514.1"/>
    <property type="molecule type" value="Genomic_DNA"/>
</dbReference>
<accession>A0A640VY45</accession>
<gene>
    <name evidence="1" type="ORF">So717_42670</name>
</gene>
<evidence type="ECO:0000313" key="2">
    <source>
        <dbReference type="Proteomes" id="UP000436522"/>
    </source>
</evidence>
<keyword evidence="2" id="KW-1185">Reference proteome</keyword>
<dbReference type="AlphaFoldDB" id="A0A640VY45"/>
<evidence type="ECO:0000313" key="1">
    <source>
        <dbReference type="EMBL" id="GFE52514.1"/>
    </source>
</evidence>
<sequence>MRGAKQLVDVWQAEKQCPYADVVADLSGGHEQGPSTRGLPWSFGKKGFKPVICASVSQKRSNMLTARF</sequence>
<organism evidence="1 2">
    <name type="scientific">Roseobacter cerasinus</name>
    <dbReference type="NCBI Taxonomy" id="2602289"/>
    <lineage>
        <taxon>Bacteria</taxon>
        <taxon>Pseudomonadati</taxon>
        <taxon>Pseudomonadota</taxon>
        <taxon>Alphaproteobacteria</taxon>
        <taxon>Rhodobacterales</taxon>
        <taxon>Roseobacteraceae</taxon>
        <taxon>Roseobacter</taxon>
    </lineage>
</organism>
<proteinExistence type="predicted"/>
<name>A0A640VY45_9RHOB</name>
<reference evidence="1 2" key="1">
    <citation type="submission" date="2019-12" db="EMBL/GenBank/DDBJ databases">
        <title>Roseobacter cerasinus sp. nov., isolated from seawater around aquaculture.</title>
        <authorList>
            <person name="Muramatsu S."/>
            <person name="Takabe Y."/>
            <person name="Mori K."/>
            <person name="Takaichi S."/>
            <person name="Hanada S."/>
        </authorList>
    </citation>
    <scope>NUCLEOTIDE SEQUENCE [LARGE SCALE GENOMIC DNA]</scope>
    <source>
        <strain evidence="1 2">AI77</strain>
    </source>
</reference>
<dbReference type="Proteomes" id="UP000436522">
    <property type="component" value="Unassembled WGS sequence"/>
</dbReference>
<comment type="caution">
    <text evidence="1">The sequence shown here is derived from an EMBL/GenBank/DDBJ whole genome shotgun (WGS) entry which is preliminary data.</text>
</comment>
<protein>
    <submittedName>
        <fullName evidence="1">Uncharacterized protein</fullName>
    </submittedName>
</protein>